<accession>A0A841C3Q4</accession>
<dbReference type="Pfam" id="PF13302">
    <property type="entry name" value="Acetyltransf_3"/>
    <property type="match status" value="1"/>
</dbReference>
<dbReference type="SUPFAM" id="SSF55729">
    <property type="entry name" value="Acyl-CoA N-acyltransferases (Nat)"/>
    <property type="match status" value="1"/>
</dbReference>
<evidence type="ECO:0000313" key="2">
    <source>
        <dbReference type="EMBL" id="MBB5873461.1"/>
    </source>
</evidence>
<dbReference type="RefSeq" id="WP_184844716.1">
    <property type="nucleotide sequence ID" value="NZ_JACHMN010000003.1"/>
</dbReference>
<dbReference type="PANTHER" id="PTHR43792:SF1">
    <property type="entry name" value="N-ACETYLTRANSFERASE DOMAIN-CONTAINING PROTEIN"/>
    <property type="match status" value="1"/>
</dbReference>
<keyword evidence="3" id="KW-1185">Reference proteome</keyword>
<dbReference type="AlphaFoldDB" id="A0A841C3Q4"/>
<protein>
    <submittedName>
        <fullName evidence="2">RimJ/RimL family protein N-acetyltransferase</fullName>
    </submittedName>
</protein>
<dbReference type="Gene3D" id="3.40.630.30">
    <property type="match status" value="1"/>
</dbReference>
<keyword evidence="2" id="KW-0808">Transferase</keyword>
<proteinExistence type="predicted"/>
<feature type="domain" description="N-acetyltransferase" evidence="1">
    <location>
        <begin position="11"/>
        <end position="179"/>
    </location>
</feature>
<dbReference type="InterPro" id="IPR051531">
    <property type="entry name" value="N-acetyltransferase"/>
</dbReference>
<dbReference type="InterPro" id="IPR016181">
    <property type="entry name" value="Acyl_CoA_acyltransferase"/>
</dbReference>
<dbReference type="EMBL" id="JACHMN010000003">
    <property type="protein sequence ID" value="MBB5873461.1"/>
    <property type="molecule type" value="Genomic_DNA"/>
</dbReference>
<evidence type="ECO:0000259" key="1">
    <source>
        <dbReference type="PROSITE" id="PS51186"/>
    </source>
</evidence>
<evidence type="ECO:0000313" key="3">
    <source>
        <dbReference type="Proteomes" id="UP000587527"/>
    </source>
</evidence>
<comment type="caution">
    <text evidence="2">The sequence shown here is derived from an EMBL/GenBank/DDBJ whole genome shotgun (WGS) entry which is preliminary data.</text>
</comment>
<gene>
    <name evidence="2" type="ORF">F4553_006895</name>
</gene>
<dbReference type="GO" id="GO:0016747">
    <property type="term" value="F:acyltransferase activity, transferring groups other than amino-acyl groups"/>
    <property type="evidence" value="ECO:0007669"/>
    <property type="project" value="InterPro"/>
</dbReference>
<organism evidence="2 3">
    <name type="scientific">Allocatelliglobosispora scoriae</name>
    <dbReference type="NCBI Taxonomy" id="643052"/>
    <lineage>
        <taxon>Bacteria</taxon>
        <taxon>Bacillati</taxon>
        <taxon>Actinomycetota</taxon>
        <taxon>Actinomycetes</taxon>
        <taxon>Micromonosporales</taxon>
        <taxon>Micromonosporaceae</taxon>
        <taxon>Allocatelliglobosispora</taxon>
    </lineage>
</organism>
<dbReference type="InterPro" id="IPR000182">
    <property type="entry name" value="GNAT_dom"/>
</dbReference>
<name>A0A841C3Q4_9ACTN</name>
<reference evidence="2 3" key="1">
    <citation type="submission" date="2020-08" db="EMBL/GenBank/DDBJ databases">
        <title>Sequencing the genomes of 1000 actinobacteria strains.</title>
        <authorList>
            <person name="Klenk H.-P."/>
        </authorList>
    </citation>
    <scope>NUCLEOTIDE SEQUENCE [LARGE SCALE GENOMIC DNA]</scope>
    <source>
        <strain evidence="2 3">DSM 45362</strain>
    </source>
</reference>
<dbReference type="Proteomes" id="UP000587527">
    <property type="component" value="Unassembled WGS sequence"/>
</dbReference>
<dbReference type="PANTHER" id="PTHR43792">
    <property type="entry name" value="GNAT FAMILY, PUTATIVE (AFU_ORTHOLOGUE AFUA_3G00765)-RELATED-RELATED"/>
    <property type="match status" value="1"/>
</dbReference>
<sequence>MSADLLTTDRLLLRRWLPSDREPFAELNADPRVMEHFPHLLTREQSDAMIDRLEGIFEAEGFGIWAVEVRATGEFIGFIGLAPVGFDEHFTPALEIGWRLAHGGWGHGYATEGARAALDHAFRVVGREEVVSMTATTNLRSQAVMRRLGMTCDRADDFDHPRVDDDRLRRHVLFRITAAQWGERV</sequence>
<dbReference type="PROSITE" id="PS51186">
    <property type="entry name" value="GNAT"/>
    <property type="match status" value="1"/>
</dbReference>